<dbReference type="Pfam" id="PF11174">
    <property type="entry name" value="DUF2970"/>
    <property type="match status" value="1"/>
</dbReference>
<feature type="transmembrane region" description="Helical" evidence="1">
    <location>
        <begin position="33"/>
        <end position="56"/>
    </location>
</feature>
<dbReference type="InterPro" id="IPR021344">
    <property type="entry name" value="DUF2970"/>
</dbReference>
<evidence type="ECO:0000313" key="2">
    <source>
        <dbReference type="EMBL" id="SFC40320.1"/>
    </source>
</evidence>
<dbReference type="Proteomes" id="UP000199058">
    <property type="component" value="Unassembled WGS sequence"/>
</dbReference>
<protein>
    <recommendedName>
        <fullName evidence="4">DUF2970 domain-containing protein</fullName>
    </recommendedName>
</protein>
<dbReference type="OrthoDB" id="5625885at2"/>
<keyword evidence="1" id="KW-0812">Transmembrane</keyword>
<sequence>MLQVIKSVLAAFLGVQSEKNRQQDFQSRSPWPFIVTGVVMTLVFVLVVASVARWAAS</sequence>
<dbReference type="RefSeq" id="WP_091964338.1">
    <property type="nucleotide sequence ID" value="NZ_FOLH01000005.1"/>
</dbReference>
<proteinExistence type="predicted"/>
<dbReference type="EMBL" id="FOLH01000005">
    <property type="protein sequence ID" value="SFC40320.1"/>
    <property type="molecule type" value="Genomic_DNA"/>
</dbReference>
<keyword evidence="1" id="KW-1133">Transmembrane helix</keyword>
<accession>A0A1I1J4D7</accession>
<dbReference type="STRING" id="1122252.SAMN05660443_2534"/>
<evidence type="ECO:0000256" key="1">
    <source>
        <dbReference type="SAM" id="Phobius"/>
    </source>
</evidence>
<gene>
    <name evidence="2" type="ORF">SAMN05660443_2534</name>
</gene>
<name>A0A1I1J4D7_9GAMM</name>
<organism evidence="2 3">
    <name type="scientific">Marinospirillum celere</name>
    <dbReference type="NCBI Taxonomy" id="1122252"/>
    <lineage>
        <taxon>Bacteria</taxon>
        <taxon>Pseudomonadati</taxon>
        <taxon>Pseudomonadota</taxon>
        <taxon>Gammaproteobacteria</taxon>
        <taxon>Oceanospirillales</taxon>
        <taxon>Oceanospirillaceae</taxon>
        <taxon>Marinospirillum</taxon>
    </lineage>
</organism>
<evidence type="ECO:0000313" key="3">
    <source>
        <dbReference type="Proteomes" id="UP000199058"/>
    </source>
</evidence>
<dbReference type="AlphaFoldDB" id="A0A1I1J4D7"/>
<reference evidence="2 3" key="1">
    <citation type="submission" date="2016-10" db="EMBL/GenBank/DDBJ databases">
        <authorList>
            <person name="de Groot N.N."/>
        </authorList>
    </citation>
    <scope>NUCLEOTIDE SEQUENCE [LARGE SCALE GENOMIC DNA]</scope>
    <source>
        <strain evidence="2 3">DSM 18438</strain>
    </source>
</reference>
<keyword evidence="1" id="KW-0472">Membrane</keyword>
<evidence type="ECO:0008006" key="4">
    <source>
        <dbReference type="Google" id="ProtNLM"/>
    </source>
</evidence>
<keyword evidence="3" id="KW-1185">Reference proteome</keyword>